<protein>
    <submittedName>
        <fullName evidence="1">Uncharacterized protein</fullName>
    </submittedName>
</protein>
<keyword evidence="2" id="KW-1185">Reference proteome</keyword>
<dbReference type="EMBL" id="SPUK01000001">
    <property type="protein sequence ID" value="TQW00160.1"/>
    <property type="molecule type" value="Genomic_DNA"/>
</dbReference>
<sequence>MGEWVLLGSIASSTRPRSLSEAWSWAQSTSSSSENSVRRRLACVVCRYFPILAQLDKRCWVRGSLV</sequence>
<organism evidence="1 2">
    <name type="scientific">Cordyceps javanica</name>
    <dbReference type="NCBI Taxonomy" id="43265"/>
    <lineage>
        <taxon>Eukaryota</taxon>
        <taxon>Fungi</taxon>
        <taxon>Dikarya</taxon>
        <taxon>Ascomycota</taxon>
        <taxon>Pezizomycotina</taxon>
        <taxon>Sordariomycetes</taxon>
        <taxon>Hypocreomycetidae</taxon>
        <taxon>Hypocreales</taxon>
        <taxon>Cordycipitaceae</taxon>
        <taxon>Cordyceps</taxon>
    </lineage>
</organism>
<proteinExistence type="predicted"/>
<reference evidence="1 2" key="1">
    <citation type="journal article" date="2019" name="Appl. Microbiol. Biotechnol.">
        <title>Genome sequence of Isaria javanica and comparative genome analysis insights into family S53 peptidase evolution in fungal entomopathogens.</title>
        <authorList>
            <person name="Lin R."/>
            <person name="Zhang X."/>
            <person name="Xin B."/>
            <person name="Zou M."/>
            <person name="Gao Y."/>
            <person name="Qin F."/>
            <person name="Hu Q."/>
            <person name="Xie B."/>
            <person name="Cheng X."/>
        </authorList>
    </citation>
    <scope>NUCLEOTIDE SEQUENCE [LARGE SCALE GENOMIC DNA]</scope>
    <source>
        <strain evidence="1 2">IJ1G</strain>
    </source>
</reference>
<evidence type="ECO:0000313" key="2">
    <source>
        <dbReference type="Proteomes" id="UP000315783"/>
    </source>
</evidence>
<gene>
    <name evidence="1" type="ORF">IF1G_00091</name>
</gene>
<comment type="caution">
    <text evidence="1">The sequence shown here is derived from an EMBL/GenBank/DDBJ whole genome shotgun (WGS) entry which is preliminary data.</text>
</comment>
<accession>A0A545VEU8</accession>
<name>A0A545VEU8_9HYPO</name>
<dbReference type="AlphaFoldDB" id="A0A545VEU8"/>
<evidence type="ECO:0000313" key="1">
    <source>
        <dbReference type="EMBL" id="TQW00160.1"/>
    </source>
</evidence>
<dbReference type="Proteomes" id="UP000315783">
    <property type="component" value="Unassembled WGS sequence"/>
</dbReference>